<dbReference type="GO" id="GO:0008233">
    <property type="term" value="F:peptidase activity"/>
    <property type="evidence" value="ECO:0007669"/>
    <property type="project" value="UniProtKB-KW"/>
</dbReference>
<dbReference type="Pfam" id="PF07687">
    <property type="entry name" value="M20_dimer"/>
    <property type="match status" value="1"/>
</dbReference>
<dbReference type="InterPro" id="IPR051458">
    <property type="entry name" value="Cyt/Met_Dipeptidase"/>
</dbReference>
<reference evidence="5 6" key="1">
    <citation type="journal article" date="2015" name="Nature">
        <title>rRNA introns, odd ribosomes, and small enigmatic genomes across a large radiation of phyla.</title>
        <authorList>
            <person name="Brown C.T."/>
            <person name="Hug L.A."/>
            <person name="Thomas B.C."/>
            <person name="Sharon I."/>
            <person name="Castelle C.J."/>
            <person name="Singh A."/>
            <person name="Wilkins M.J."/>
            <person name="Williams K.H."/>
            <person name="Banfield J.F."/>
        </authorList>
    </citation>
    <scope>NUCLEOTIDE SEQUENCE [LARGE SCALE GENOMIC DNA]</scope>
</reference>
<dbReference type="Gene3D" id="3.40.630.10">
    <property type="entry name" value="Zn peptidases"/>
    <property type="match status" value="1"/>
</dbReference>
<evidence type="ECO:0000259" key="4">
    <source>
        <dbReference type="Pfam" id="PF07687"/>
    </source>
</evidence>
<dbReference type="PANTHER" id="PTHR43270:SF8">
    <property type="entry name" value="DI- AND TRIPEPTIDASE DUG2-RELATED"/>
    <property type="match status" value="1"/>
</dbReference>
<evidence type="ECO:0000313" key="6">
    <source>
        <dbReference type="Proteomes" id="UP000034264"/>
    </source>
</evidence>
<dbReference type="PANTHER" id="PTHR43270">
    <property type="entry name" value="BETA-ALA-HIS DIPEPTIDASE"/>
    <property type="match status" value="1"/>
</dbReference>
<dbReference type="InterPro" id="IPR011650">
    <property type="entry name" value="Peptidase_M20_dimer"/>
</dbReference>
<dbReference type="InterPro" id="IPR002933">
    <property type="entry name" value="Peptidase_M20"/>
</dbReference>
<proteinExistence type="predicted"/>
<keyword evidence="3" id="KW-0378">Hydrolase</keyword>
<comment type="caution">
    <text evidence="5">The sequence shown here is derived from an EMBL/GenBank/DDBJ whole genome shotgun (WGS) entry which is preliminary data.</text>
</comment>
<dbReference type="AlphaFoldDB" id="A0A0G1M539"/>
<dbReference type="GO" id="GO:0046872">
    <property type="term" value="F:metal ion binding"/>
    <property type="evidence" value="ECO:0007669"/>
    <property type="project" value="UniProtKB-KW"/>
</dbReference>
<evidence type="ECO:0000313" key="5">
    <source>
        <dbReference type="EMBL" id="KKU03192.1"/>
    </source>
</evidence>
<evidence type="ECO:0000256" key="2">
    <source>
        <dbReference type="ARBA" id="ARBA00022723"/>
    </source>
</evidence>
<evidence type="ECO:0000256" key="3">
    <source>
        <dbReference type="ARBA" id="ARBA00022801"/>
    </source>
</evidence>
<evidence type="ECO:0000256" key="1">
    <source>
        <dbReference type="ARBA" id="ARBA00022670"/>
    </source>
</evidence>
<dbReference type="Gene3D" id="3.30.70.360">
    <property type="match status" value="1"/>
</dbReference>
<organism evidence="5 6">
    <name type="scientific">Candidatus Amesbacteria bacterium GW2011_GWC2_45_19</name>
    <dbReference type="NCBI Taxonomy" id="1618366"/>
    <lineage>
        <taxon>Bacteria</taxon>
        <taxon>Candidatus Amesiibacteriota</taxon>
    </lineage>
</organism>
<protein>
    <submittedName>
        <fullName evidence="5">Peptidase M20</fullName>
    </submittedName>
</protein>
<dbReference type="Pfam" id="PF01546">
    <property type="entry name" value="Peptidase_M20"/>
    <property type="match status" value="1"/>
</dbReference>
<accession>A0A0G1M539</accession>
<gene>
    <name evidence="5" type="ORF">UX05_C0003G0031</name>
</gene>
<sequence>MQTVDEFKKLLTQFVACKSISTDPAFAPEITKTVNWLKQLFTQHGFDVETFNGPSCNPIVLAHLTTHNSLPTVLVYGHYDVQPADRSDSWNSDPFSLVSKAGRLWGRGVLDNKGQVLIHIFSVLQLIKQQKLALNVKFLIEGNEETSNPDLPGIMRKNKTKLKSDYVLVSDGELVGDSPVIESSLRGGFNLTLKYTTAANNLHSGLAGGAVPNAALELSRFLSTLPKFTRLYQDVDPITSAQKANNRQLLKISANPLEIFGVKKLLMEPGLNVYTQTGLRPTLQITGLKSGYIDAGYANIVPATAEARINFRIVASQRPKDILALFKKFVAQHTPKYVKYEITSAGIHNPVKLNTSQPIFKSVADILTRVYGQKPLLKYVGGAIPFISDVKATFGTDTISVPFGNEDCNMHGANENFRLDLIKKGLAFSHHFFSSDKI</sequence>
<dbReference type="Proteomes" id="UP000034264">
    <property type="component" value="Unassembled WGS sequence"/>
</dbReference>
<dbReference type="EMBL" id="LCKS01000003">
    <property type="protein sequence ID" value="KKU03192.1"/>
    <property type="molecule type" value="Genomic_DNA"/>
</dbReference>
<name>A0A0G1M539_9BACT</name>
<dbReference type="SUPFAM" id="SSF53187">
    <property type="entry name" value="Zn-dependent exopeptidases"/>
    <property type="match status" value="1"/>
</dbReference>
<feature type="domain" description="Peptidase M20 dimerisation" evidence="4">
    <location>
        <begin position="193"/>
        <end position="337"/>
    </location>
</feature>
<keyword evidence="2" id="KW-0479">Metal-binding</keyword>
<dbReference type="GO" id="GO:0006508">
    <property type="term" value="P:proteolysis"/>
    <property type="evidence" value="ECO:0007669"/>
    <property type="project" value="UniProtKB-KW"/>
</dbReference>
<keyword evidence="1" id="KW-0645">Protease</keyword>